<comment type="similarity">
    <text evidence="1">Belongs to the Cyclase 1 superfamily.</text>
</comment>
<name>A0A7H8QQ16_TALRU</name>
<dbReference type="GO" id="GO:0019441">
    <property type="term" value="P:L-tryptophan catabolic process to kynurenine"/>
    <property type="evidence" value="ECO:0007669"/>
    <property type="project" value="InterPro"/>
</dbReference>
<dbReference type="PANTHER" id="PTHR34861">
    <property type="match status" value="1"/>
</dbReference>
<keyword evidence="3" id="KW-1185">Reference proteome</keyword>
<sequence length="306" mass="33642">METPPFSALPLDPGHPPHSAWAVWGADDELGTLNHLTDNVVAAAARDGIRTGTRIGLNWTLQQMKRPPPFRNVLEHRINTIEGGGMHDDTLHFNTQTSSQWDGFRHCGYENGLFYNGVAGEEILHKRTERIGIHAWCKQGIVGRGVLVDFASYAARHKLGFNALSRSTISLDTVKQILEENNTVIRRGFLQAYENATAEELHQLMTSDPLEYPGVDNSREFAEWLWDSGFAAVCTDSPGFEAMPPQGFFLHPVLLAGLGMPIGELFALDELAAQCEKTGRATFFFTSEPLNVVGGVASPPNALAIF</sequence>
<evidence type="ECO:0000313" key="3">
    <source>
        <dbReference type="Proteomes" id="UP000509510"/>
    </source>
</evidence>
<reference evidence="3" key="1">
    <citation type="submission" date="2020-06" db="EMBL/GenBank/DDBJ databases">
        <title>A chromosome-scale genome assembly of Talaromyces rugulosus W13939.</title>
        <authorList>
            <person name="Wang B."/>
            <person name="Guo L."/>
            <person name="Ye K."/>
            <person name="Wang L."/>
        </authorList>
    </citation>
    <scope>NUCLEOTIDE SEQUENCE [LARGE SCALE GENOMIC DNA]</scope>
    <source>
        <strain evidence="3">W13939</strain>
    </source>
</reference>
<accession>A0A7H8QQ16</accession>
<evidence type="ECO:0000256" key="1">
    <source>
        <dbReference type="ARBA" id="ARBA00007865"/>
    </source>
</evidence>
<dbReference type="RefSeq" id="XP_035341749.1">
    <property type="nucleotide sequence ID" value="XM_035485856.1"/>
</dbReference>
<dbReference type="GeneID" id="55990172"/>
<dbReference type="Proteomes" id="UP000509510">
    <property type="component" value="Chromosome II"/>
</dbReference>
<dbReference type="InterPro" id="IPR037175">
    <property type="entry name" value="KFase_sf"/>
</dbReference>
<gene>
    <name evidence="2" type="ORF">TRUGW13939_02665</name>
</gene>
<dbReference type="Gene3D" id="3.50.30.50">
    <property type="entry name" value="Putative cyclase"/>
    <property type="match status" value="1"/>
</dbReference>
<evidence type="ECO:0000313" key="2">
    <source>
        <dbReference type="EMBL" id="QKX55571.1"/>
    </source>
</evidence>
<dbReference type="KEGG" id="trg:TRUGW13939_02665"/>
<dbReference type="GO" id="GO:0004061">
    <property type="term" value="F:arylformamidase activity"/>
    <property type="evidence" value="ECO:0007669"/>
    <property type="project" value="InterPro"/>
</dbReference>
<dbReference type="InterPro" id="IPR007325">
    <property type="entry name" value="KFase/CYL"/>
</dbReference>
<dbReference type="OrthoDB" id="5396at2759"/>
<evidence type="ECO:0008006" key="4">
    <source>
        <dbReference type="Google" id="ProtNLM"/>
    </source>
</evidence>
<dbReference type="AlphaFoldDB" id="A0A7H8QQ16"/>
<dbReference type="PANTHER" id="PTHR34861:SF11">
    <property type="entry name" value="CYCLASE"/>
    <property type="match status" value="1"/>
</dbReference>
<dbReference type="Pfam" id="PF04199">
    <property type="entry name" value="Cyclase"/>
    <property type="match status" value="1"/>
</dbReference>
<organism evidence="2 3">
    <name type="scientific">Talaromyces rugulosus</name>
    <name type="common">Penicillium rugulosum</name>
    <dbReference type="NCBI Taxonomy" id="121627"/>
    <lineage>
        <taxon>Eukaryota</taxon>
        <taxon>Fungi</taxon>
        <taxon>Dikarya</taxon>
        <taxon>Ascomycota</taxon>
        <taxon>Pezizomycotina</taxon>
        <taxon>Eurotiomycetes</taxon>
        <taxon>Eurotiomycetidae</taxon>
        <taxon>Eurotiales</taxon>
        <taxon>Trichocomaceae</taxon>
        <taxon>Talaromyces</taxon>
        <taxon>Talaromyces sect. Islandici</taxon>
    </lineage>
</organism>
<protein>
    <recommendedName>
        <fullName evidence="4">Cyclase</fullName>
    </recommendedName>
</protein>
<dbReference type="EMBL" id="CP055899">
    <property type="protein sequence ID" value="QKX55571.1"/>
    <property type="molecule type" value="Genomic_DNA"/>
</dbReference>
<proteinExistence type="inferred from homology"/>
<dbReference type="SUPFAM" id="SSF102198">
    <property type="entry name" value="Putative cyclase"/>
    <property type="match status" value="1"/>
</dbReference>